<dbReference type="EMBL" id="WHNW01000022">
    <property type="protein sequence ID" value="MPV87021.1"/>
    <property type="molecule type" value="Genomic_DNA"/>
</dbReference>
<dbReference type="FunCoup" id="A0A6N7EWU8">
    <property type="interactions" value="69"/>
</dbReference>
<proteinExistence type="inferred from homology"/>
<dbReference type="Proteomes" id="UP000471298">
    <property type="component" value="Unassembled WGS sequence"/>
</dbReference>
<sequence length="362" mass="37517">MSADGRYVAFQSNATNLVAGDTNGTTDVFVHDTQTGDTTRVNVDSLGTEGDRDSFSSSISADGRYVAFQSFATNLVAGDTNGNADIFVHDTQTGVTTRVSVDSVGTEADSYSQTPSISADGRYVAFTSTATNLVAGDTNGNTDIFVHDTQTGVTTRVNVDSVGTEGDNGSYNPSISADGRYVAFYSSATNLVAGDTNGVADIFVHDTQTGNTTRVSVDSVGTEGDGLSQSPSISADGRYVAFTSNATNLVAGDTNGTLDIFVHDTQTGVTTRVSVDSNDIEGDSYSTGPSISADGRYVAFESYATNLVAGDTNNAGDVFFTATNLAVASTTENIPSTSVMGLLSLMTGVVAFGLIRRRKSIK</sequence>
<evidence type="ECO:0000313" key="3">
    <source>
        <dbReference type="EMBL" id="MPV87021.1"/>
    </source>
</evidence>
<comment type="similarity">
    <text evidence="1">Belongs to the TolB family.</text>
</comment>
<accession>A0A6N7EWU8</accession>
<dbReference type="Pfam" id="PF07676">
    <property type="entry name" value="PD40"/>
    <property type="match status" value="5"/>
</dbReference>
<gene>
    <name evidence="3" type="ORF">GCU85_09820</name>
</gene>
<dbReference type="Gene3D" id="2.120.10.30">
    <property type="entry name" value="TolB, C-terminal domain"/>
    <property type="match status" value="2"/>
</dbReference>
<evidence type="ECO:0000256" key="1">
    <source>
        <dbReference type="ARBA" id="ARBA00009820"/>
    </source>
</evidence>
<dbReference type="InterPro" id="IPR011042">
    <property type="entry name" value="6-blade_b-propeller_TolB-like"/>
</dbReference>
<dbReference type="PANTHER" id="PTHR36842">
    <property type="entry name" value="PROTEIN TOLB HOMOLOG"/>
    <property type="match status" value="1"/>
</dbReference>
<dbReference type="AlphaFoldDB" id="A0A6N7EWU8"/>
<dbReference type="InterPro" id="IPR011659">
    <property type="entry name" value="WD40"/>
</dbReference>
<dbReference type="SUPFAM" id="SSF82171">
    <property type="entry name" value="DPP6 N-terminal domain-like"/>
    <property type="match status" value="1"/>
</dbReference>
<keyword evidence="4" id="KW-1185">Reference proteome</keyword>
<name>A0A6N7EWU8_9GAMM</name>
<protein>
    <recommendedName>
        <fullName evidence="5">WD40 repeat protein</fullName>
    </recommendedName>
</protein>
<keyword evidence="2" id="KW-0812">Transmembrane</keyword>
<evidence type="ECO:0000313" key="4">
    <source>
        <dbReference type="Proteomes" id="UP000471298"/>
    </source>
</evidence>
<keyword evidence="2" id="KW-1133">Transmembrane helix</keyword>
<evidence type="ECO:0000256" key="2">
    <source>
        <dbReference type="SAM" id="Phobius"/>
    </source>
</evidence>
<reference evidence="3 4" key="1">
    <citation type="submission" date="2019-10" db="EMBL/GenBank/DDBJ databases">
        <title>Cardiobacteriales fam. a chemoheterotrophic member of the order Cardiobacteriales, and proposal of Cardiobacteriales fam. nov.</title>
        <authorList>
            <person name="Wang C."/>
        </authorList>
    </citation>
    <scope>NUCLEOTIDE SEQUENCE [LARGE SCALE GENOMIC DNA]</scope>
    <source>
        <strain evidence="3 4">ML27</strain>
    </source>
</reference>
<comment type="caution">
    <text evidence="3">The sequence shown here is derived from an EMBL/GenBank/DDBJ whole genome shotgun (WGS) entry which is preliminary data.</text>
</comment>
<dbReference type="InParanoid" id="A0A6N7EWU8"/>
<keyword evidence="2" id="KW-0472">Membrane</keyword>
<organism evidence="3 4">
    <name type="scientific">Ostreibacterium oceani</name>
    <dbReference type="NCBI Taxonomy" id="2654998"/>
    <lineage>
        <taxon>Bacteria</taxon>
        <taxon>Pseudomonadati</taxon>
        <taxon>Pseudomonadota</taxon>
        <taxon>Gammaproteobacteria</taxon>
        <taxon>Cardiobacteriales</taxon>
        <taxon>Ostreibacteriaceae</taxon>
        <taxon>Ostreibacterium</taxon>
    </lineage>
</organism>
<evidence type="ECO:0008006" key="5">
    <source>
        <dbReference type="Google" id="ProtNLM"/>
    </source>
</evidence>
<feature type="transmembrane region" description="Helical" evidence="2">
    <location>
        <begin position="334"/>
        <end position="355"/>
    </location>
</feature>